<accession>A0A8X6IJH4</accession>
<gene>
    <name evidence="1" type="ORF">TNCT_241731</name>
</gene>
<dbReference type="SUPFAM" id="SSF53098">
    <property type="entry name" value="Ribonuclease H-like"/>
    <property type="match status" value="1"/>
</dbReference>
<dbReference type="OrthoDB" id="6433825at2759"/>
<evidence type="ECO:0000313" key="1">
    <source>
        <dbReference type="EMBL" id="GFQ78330.1"/>
    </source>
</evidence>
<dbReference type="InterPro" id="IPR012337">
    <property type="entry name" value="RNaseH-like_sf"/>
</dbReference>
<proteinExistence type="predicted"/>
<reference evidence="1" key="1">
    <citation type="submission" date="2020-07" db="EMBL/GenBank/DDBJ databases">
        <title>Multicomponent nature underlies the extraordinary mechanical properties of spider dragline silk.</title>
        <authorList>
            <person name="Kono N."/>
            <person name="Nakamura H."/>
            <person name="Mori M."/>
            <person name="Yoshida Y."/>
            <person name="Ohtoshi R."/>
            <person name="Malay A.D."/>
            <person name="Moran D.A.P."/>
            <person name="Tomita M."/>
            <person name="Numata K."/>
            <person name="Arakawa K."/>
        </authorList>
    </citation>
    <scope>NUCLEOTIDE SEQUENCE</scope>
</reference>
<comment type="caution">
    <text evidence="1">The sequence shown here is derived from an EMBL/GenBank/DDBJ whole genome shotgun (WGS) entry which is preliminary data.</text>
</comment>
<dbReference type="EMBL" id="BMAO01031888">
    <property type="protein sequence ID" value="GFQ78330.1"/>
    <property type="molecule type" value="Genomic_DNA"/>
</dbReference>
<name>A0A8X6IJH4_TRICU</name>
<dbReference type="Proteomes" id="UP000887116">
    <property type="component" value="Unassembled WGS sequence"/>
</dbReference>
<protein>
    <submittedName>
        <fullName evidence="1">Uncharacterized protein</fullName>
    </submittedName>
</protein>
<evidence type="ECO:0000313" key="2">
    <source>
        <dbReference type="Proteomes" id="UP000887116"/>
    </source>
</evidence>
<dbReference type="AlphaFoldDB" id="A0A8X6IJH4"/>
<keyword evidence="2" id="KW-1185">Reference proteome</keyword>
<sequence>MWEQEYYFPSFLFIDCRQTRKRLCWGGYGYLCVTIIIYPRHLWNKLLILSDSKAVIRTIGFGEINIYRNIIDCREDSILNLLVRLRMEGGQFTFQWISGHCDITERNS</sequence>
<organism evidence="1 2">
    <name type="scientific">Trichonephila clavata</name>
    <name type="common">Joro spider</name>
    <name type="synonym">Nephila clavata</name>
    <dbReference type="NCBI Taxonomy" id="2740835"/>
    <lineage>
        <taxon>Eukaryota</taxon>
        <taxon>Metazoa</taxon>
        <taxon>Ecdysozoa</taxon>
        <taxon>Arthropoda</taxon>
        <taxon>Chelicerata</taxon>
        <taxon>Arachnida</taxon>
        <taxon>Araneae</taxon>
        <taxon>Araneomorphae</taxon>
        <taxon>Entelegynae</taxon>
        <taxon>Araneoidea</taxon>
        <taxon>Nephilidae</taxon>
        <taxon>Trichonephila</taxon>
    </lineage>
</organism>